<feature type="transmembrane region" description="Helical" evidence="13">
    <location>
        <begin position="362"/>
        <end position="381"/>
    </location>
</feature>
<feature type="transmembrane region" description="Helical" evidence="13">
    <location>
        <begin position="428"/>
        <end position="449"/>
    </location>
</feature>
<feature type="transmembrane region" description="Helical" evidence="13">
    <location>
        <begin position="338"/>
        <end position="356"/>
    </location>
</feature>
<keyword evidence="4" id="KW-1003">Cell membrane</keyword>
<dbReference type="RefSeq" id="WP_189565216.1">
    <property type="nucleotide sequence ID" value="NZ_BMXF01000002.1"/>
</dbReference>
<evidence type="ECO:0000313" key="15">
    <source>
        <dbReference type="Proteomes" id="UP000598271"/>
    </source>
</evidence>
<dbReference type="InterPro" id="IPR001734">
    <property type="entry name" value="Na/solute_symporter"/>
</dbReference>
<feature type="transmembrane region" description="Helical" evidence="13">
    <location>
        <begin position="149"/>
        <end position="167"/>
    </location>
</feature>
<feature type="transmembrane region" description="Helical" evidence="13">
    <location>
        <begin position="217"/>
        <end position="234"/>
    </location>
</feature>
<evidence type="ECO:0000256" key="12">
    <source>
        <dbReference type="ARBA" id="ARBA00033708"/>
    </source>
</evidence>
<feature type="transmembrane region" description="Helical" evidence="13">
    <location>
        <begin position="295"/>
        <end position="317"/>
    </location>
</feature>
<evidence type="ECO:0000256" key="6">
    <source>
        <dbReference type="ARBA" id="ARBA00022847"/>
    </source>
</evidence>
<evidence type="ECO:0000313" key="14">
    <source>
        <dbReference type="EMBL" id="GHB73366.1"/>
    </source>
</evidence>
<keyword evidence="15" id="KW-1185">Reference proteome</keyword>
<dbReference type="GO" id="GO:0015293">
    <property type="term" value="F:symporter activity"/>
    <property type="evidence" value="ECO:0007669"/>
    <property type="project" value="UniProtKB-KW"/>
</dbReference>
<reference evidence="14 15" key="1">
    <citation type="journal article" date="2014" name="Int. J. Syst. Evol. Microbiol.">
        <title>Complete genome sequence of Corynebacterium casei LMG S-19264T (=DSM 44701T), isolated from a smear-ripened cheese.</title>
        <authorList>
            <consortium name="US DOE Joint Genome Institute (JGI-PGF)"/>
            <person name="Walter F."/>
            <person name="Albersmeier A."/>
            <person name="Kalinowski J."/>
            <person name="Ruckert C."/>
        </authorList>
    </citation>
    <scope>NUCLEOTIDE SEQUENCE [LARGE SCALE GENOMIC DNA]</scope>
    <source>
        <strain evidence="14 15">KCTC 12866</strain>
    </source>
</reference>
<feature type="transmembrane region" description="Helical" evidence="13">
    <location>
        <begin position="112"/>
        <end position="129"/>
    </location>
</feature>
<keyword evidence="10 13" id="KW-0472">Membrane</keyword>
<dbReference type="Proteomes" id="UP000598271">
    <property type="component" value="Unassembled WGS sequence"/>
</dbReference>
<evidence type="ECO:0000256" key="4">
    <source>
        <dbReference type="ARBA" id="ARBA00022475"/>
    </source>
</evidence>
<dbReference type="PROSITE" id="PS50283">
    <property type="entry name" value="NA_SOLUT_SYMP_3"/>
    <property type="match status" value="1"/>
</dbReference>
<comment type="similarity">
    <text evidence="2">Belongs to the sodium:solute symporter (SSF) (TC 2.A.21) family.</text>
</comment>
<feature type="transmembrane region" description="Helical" evidence="13">
    <location>
        <begin position="6"/>
        <end position="22"/>
    </location>
</feature>
<feature type="transmembrane region" description="Helical" evidence="13">
    <location>
        <begin position="255"/>
        <end position="275"/>
    </location>
</feature>
<comment type="caution">
    <text evidence="14">The sequence shown here is derived from an EMBL/GenBank/DDBJ whole genome shotgun (WGS) entry which is preliminary data.</text>
</comment>
<keyword evidence="7 13" id="KW-1133">Transmembrane helix</keyword>
<evidence type="ECO:0000256" key="2">
    <source>
        <dbReference type="ARBA" id="ARBA00006434"/>
    </source>
</evidence>
<evidence type="ECO:0000256" key="13">
    <source>
        <dbReference type="SAM" id="Phobius"/>
    </source>
</evidence>
<gene>
    <name evidence="14" type="ORF">GCM10007390_29380</name>
</gene>
<feature type="transmembrane region" description="Helical" evidence="13">
    <location>
        <begin position="388"/>
        <end position="408"/>
    </location>
</feature>
<keyword evidence="5 13" id="KW-0812">Transmembrane</keyword>
<evidence type="ECO:0000256" key="8">
    <source>
        <dbReference type="ARBA" id="ARBA00023053"/>
    </source>
</evidence>
<keyword evidence="3" id="KW-0813">Transport</keyword>
<dbReference type="EMBL" id="BMXF01000002">
    <property type="protein sequence ID" value="GHB73366.1"/>
    <property type="molecule type" value="Genomic_DNA"/>
</dbReference>
<dbReference type="GO" id="GO:0005886">
    <property type="term" value="C:plasma membrane"/>
    <property type="evidence" value="ECO:0007669"/>
    <property type="project" value="UniProtKB-SubCell"/>
</dbReference>
<comment type="catalytic activity">
    <reaction evidence="12">
        <text>L-proline(in) + Na(+)(in) = L-proline(out) + Na(+)(out)</text>
        <dbReference type="Rhea" id="RHEA:28967"/>
        <dbReference type="ChEBI" id="CHEBI:29101"/>
        <dbReference type="ChEBI" id="CHEBI:60039"/>
    </reaction>
</comment>
<evidence type="ECO:0000256" key="5">
    <source>
        <dbReference type="ARBA" id="ARBA00022692"/>
    </source>
</evidence>
<dbReference type="GO" id="GO:0006814">
    <property type="term" value="P:sodium ion transport"/>
    <property type="evidence" value="ECO:0007669"/>
    <property type="project" value="UniProtKB-KW"/>
</dbReference>
<keyword evidence="6" id="KW-0769">Symport</keyword>
<keyword evidence="9" id="KW-0406">Ion transport</keyword>
<accession>A0A8J3G9K7</accession>
<keyword evidence="11" id="KW-0739">Sodium transport</keyword>
<evidence type="ECO:0000256" key="1">
    <source>
        <dbReference type="ARBA" id="ARBA00004651"/>
    </source>
</evidence>
<dbReference type="PANTHER" id="PTHR48086">
    <property type="entry name" value="SODIUM/PROLINE SYMPORTER-RELATED"/>
    <property type="match status" value="1"/>
</dbReference>
<dbReference type="Gene3D" id="1.20.1730.10">
    <property type="entry name" value="Sodium/glucose cotransporter"/>
    <property type="match status" value="1"/>
</dbReference>
<feature type="transmembrane region" description="Helical" evidence="13">
    <location>
        <begin position="43"/>
        <end position="64"/>
    </location>
</feature>
<evidence type="ECO:0000256" key="11">
    <source>
        <dbReference type="ARBA" id="ARBA00023201"/>
    </source>
</evidence>
<keyword evidence="8" id="KW-0915">Sodium</keyword>
<organism evidence="14 15">
    <name type="scientific">Persicitalea jodogahamensis</name>
    <dbReference type="NCBI Taxonomy" id="402147"/>
    <lineage>
        <taxon>Bacteria</taxon>
        <taxon>Pseudomonadati</taxon>
        <taxon>Bacteroidota</taxon>
        <taxon>Cytophagia</taxon>
        <taxon>Cytophagales</taxon>
        <taxon>Spirosomataceae</taxon>
        <taxon>Persicitalea</taxon>
    </lineage>
</organism>
<dbReference type="AlphaFoldDB" id="A0A8J3G9K7"/>
<evidence type="ECO:0000256" key="10">
    <source>
        <dbReference type="ARBA" id="ARBA00023136"/>
    </source>
</evidence>
<dbReference type="InterPro" id="IPR038377">
    <property type="entry name" value="Na/Glc_symporter_sf"/>
</dbReference>
<sequence length="459" mass="49484">MTVTTLQWLLVLASSVGLYFVAPLSRTAAEFFQGSRREKSPNAVFLTSSLVISWLFAKSITNAANLGQSFGLVGGVSYAGYYLSFVVAGLVIVRLRTRGGYRSIHHFLETKFGKGAVVVFTFLIIIRLYNEIWSNTIVIGSYFGATGTTPYYVSIVVFTLLTLAYTLKGGMSSSIMTDVIQMALFIVLLVVILGFIFPAQSGGLAPFVTSGTWDLAHGLDLLLVAVIQCFSYPFHDPVLTDRGFISDTKTTLKSYLWAGLIGAMCIVFFSFVGIFTRLQGLEGEAPVAAARYFGAPMLLLMNLIMVTSASSTLDSAMASFSKMVSIDLSRSPLPKVSTGRLAMVGLTLLGTIPVFFDPTILSATTISGTLVLGLAPIFLFWNAKVPRLAFHLSVVGGLLLGGLLTFLPLPEWLIFTEGKYASLLSTNILTTAYCFAVFGISAIFGTSTARRSGSIRVKK</sequence>
<feature type="transmembrane region" description="Helical" evidence="13">
    <location>
        <begin position="179"/>
        <end position="197"/>
    </location>
</feature>
<evidence type="ECO:0000256" key="9">
    <source>
        <dbReference type="ARBA" id="ARBA00023065"/>
    </source>
</evidence>
<name>A0A8J3G9K7_9BACT</name>
<evidence type="ECO:0000256" key="3">
    <source>
        <dbReference type="ARBA" id="ARBA00022448"/>
    </source>
</evidence>
<evidence type="ECO:0000256" key="7">
    <source>
        <dbReference type="ARBA" id="ARBA00022989"/>
    </source>
</evidence>
<comment type="subcellular location">
    <subcellularLocation>
        <location evidence="1">Cell membrane</location>
        <topology evidence="1">Multi-pass membrane protein</topology>
    </subcellularLocation>
</comment>
<feature type="transmembrane region" description="Helical" evidence="13">
    <location>
        <begin position="70"/>
        <end position="92"/>
    </location>
</feature>
<dbReference type="InterPro" id="IPR050277">
    <property type="entry name" value="Sodium:Solute_Symporter"/>
</dbReference>
<proteinExistence type="inferred from homology"/>
<dbReference type="PANTHER" id="PTHR48086:SF3">
    <property type="entry name" value="SODIUM_PROLINE SYMPORTER"/>
    <property type="match status" value="1"/>
</dbReference>
<protein>
    <submittedName>
        <fullName evidence="14">Sodium:solute symporter</fullName>
    </submittedName>
</protein>